<evidence type="ECO:0008006" key="3">
    <source>
        <dbReference type="Google" id="ProtNLM"/>
    </source>
</evidence>
<accession>A0A024GAF3</accession>
<dbReference type="AlphaFoldDB" id="A0A024GAF3"/>
<keyword evidence="2" id="KW-1185">Reference proteome</keyword>
<sequence>MKRRLAALKPIGAAFVNGIASSYDDQYPGDYSSEFADLVKQNEFDAAITKVNDALEDHWPCVPCTSFAYVCCLCTGGVSIYCAIRQVQEAKFRVNLQLSRINELEVYKRRGIEWKLVHIWYRCVSYIKITIDDGVQSL</sequence>
<organism evidence="1 2">
    <name type="scientific">Albugo candida</name>
    <dbReference type="NCBI Taxonomy" id="65357"/>
    <lineage>
        <taxon>Eukaryota</taxon>
        <taxon>Sar</taxon>
        <taxon>Stramenopiles</taxon>
        <taxon>Oomycota</taxon>
        <taxon>Peronosporomycetes</taxon>
        <taxon>Albuginales</taxon>
        <taxon>Albuginaceae</taxon>
        <taxon>Albugo</taxon>
    </lineage>
</organism>
<name>A0A024GAF3_9STRA</name>
<reference evidence="1 2" key="1">
    <citation type="submission" date="2012-05" db="EMBL/GenBank/DDBJ databases">
        <title>Recombination and specialization in a pathogen metapopulation.</title>
        <authorList>
            <person name="Gardiner A."/>
            <person name="Kemen E."/>
            <person name="Schultz-Larsen T."/>
            <person name="MacLean D."/>
            <person name="Van Oosterhout C."/>
            <person name="Jones J.D.G."/>
        </authorList>
    </citation>
    <scope>NUCLEOTIDE SEQUENCE [LARGE SCALE GENOMIC DNA]</scope>
    <source>
        <strain evidence="1 2">Ac Nc2</strain>
    </source>
</reference>
<dbReference type="InParanoid" id="A0A024GAF3"/>
<comment type="caution">
    <text evidence="1">The sequence shown here is derived from an EMBL/GenBank/DDBJ whole genome shotgun (WGS) entry which is preliminary data.</text>
</comment>
<protein>
    <recommendedName>
        <fullName evidence="3">Golgin subfamily A member 7/ERF4 domain-containing protein</fullName>
    </recommendedName>
</protein>
<gene>
    <name evidence="1" type="ORF">BN9_042940</name>
</gene>
<evidence type="ECO:0000313" key="1">
    <source>
        <dbReference type="EMBL" id="CCI43510.1"/>
    </source>
</evidence>
<proteinExistence type="predicted"/>
<evidence type="ECO:0000313" key="2">
    <source>
        <dbReference type="Proteomes" id="UP000053237"/>
    </source>
</evidence>
<dbReference type="Proteomes" id="UP000053237">
    <property type="component" value="Unassembled WGS sequence"/>
</dbReference>
<dbReference type="OrthoDB" id="58259at2759"/>
<dbReference type="EMBL" id="CAIX01000050">
    <property type="protein sequence ID" value="CCI43510.1"/>
    <property type="molecule type" value="Genomic_DNA"/>
</dbReference>